<dbReference type="PANTHER" id="PTHR21319:SF53">
    <property type="entry name" value="RING FINGER AND CHY ZINC FINGER DOMAIN-CONTAINING PROTEIN 1"/>
    <property type="match status" value="1"/>
</dbReference>
<keyword evidence="1" id="KW-0479">Metal-binding</keyword>
<dbReference type="Proteomes" id="UP000515146">
    <property type="component" value="Unplaced"/>
</dbReference>
<evidence type="ECO:0000256" key="3">
    <source>
        <dbReference type="ARBA" id="ARBA00022833"/>
    </source>
</evidence>
<protein>
    <submittedName>
        <fullName evidence="9">Uncharacterized protein LOC113788382</fullName>
    </submittedName>
</protein>
<dbReference type="InParanoid" id="A0A6P6XL25"/>
<dbReference type="InterPro" id="IPR037275">
    <property type="entry name" value="Znf_CTCHY_sf"/>
</dbReference>
<accession>A0A6P6XL25</accession>
<evidence type="ECO:0000259" key="6">
    <source>
        <dbReference type="PROSITE" id="PS51266"/>
    </source>
</evidence>
<feature type="compositionally biased region" description="Low complexity" evidence="5">
    <location>
        <begin position="35"/>
        <end position="46"/>
    </location>
</feature>
<evidence type="ECO:0000256" key="1">
    <source>
        <dbReference type="ARBA" id="ARBA00022723"/>
    </source>
</evidence>
<dbReference type="GO" id="GO:0008270">
    <property type="term" value="F:zinc ion binding"/>
    <property type="evidence" value="ECO:0007669"/>
    <property type="project" value="UniProtKB-KW"/>
</dbReference>
<feature type="compositionally biased region" description="Acidic residues" evidence="5">
    <location>
        <begin position="51"/>
        <end position="66"/>
    </location>
</feature>
<dbReference type="SUPFAM" id="SSF161245">
    <property type="entry name" value="Zinc hairpin stack"/>
    <property type="match status" value="1"/>
</dbReference>
<dbReference type="GO" id="GO:0005634">
    <property type="term" value="C:nucleus"/>
    <property type="evidence" value="ECO:0007669"/>
    <property type="project" value="TreeGrafter"/>
</dbReference>
<dbReference type="Pfam" id="PF05495">
    <property type="entry name" value="zf-CHY"/>
    <property type="match status" value="1"/>
</dbReference>
<organism evidence="8 9">
    <name type="scientific">Dermatophagoides pteronyssinus</name>
    <name type="common">European house dust mite</name>
    <dbReference type="NCBI Taxonomy" id="6956"/>
    <lineage>
        <taxon>Eukaryota</taxon>
        <taxon>Metazoa</taxon>
        <taxon>Ecdysozoa</taxon>
        <taxon>Arthropoda</taxon>
        <taxon>Chelicerata</taxon>
        <taxon>Arachnida</taxon>
        <taxon>Acari</taxon>
        <taxon>Acariformes</taxon>
        <taxon>Sarcoptiformes</taxon>
        <taxon>Astigmata</taxon>
        <taxon>Psoroptidia</taxon>
        <taxon>Analgoidea</taxon>
        <taxon>Pyroglyphidae</taxon>
        <taxon>Dermatophagoidinae</taxon>
        <taxon>Dermatophagoides</taxon>
    </lineage>
</organism>
<keyword evidence="2 4" id="KW-0863">Zinc-finger</keyword>
<dbReference type="InterPro" id="IPR008913">
    <property type="entry name" value="Znf_CHY"/>
</dbReference>
<dbReference type="InterPro" id="IPR037274">
    <property type="entry name" value="Znf_CHY_sf"/>
</dbReference>
<dbReference type="GO" id="GO:0016567">
    <property type="term" value="P:protein ubiquitination"/>
    <property type="evidence" value="ECO:0007669"/>
    <property type="project" value="TreeGrafter"/>
</dbReference>
<dbReference type="OrthoDB" id="411372at2759"/>
<dbReference type="InterPro" id="IPR017921">
    <property type="entry name" value="Znf_CTCHY"/>
</dbReference>
<dbReference type="GO" id="GO:0006511">
    <property type="term" value="P:ubiquitin-dependent protein catabolic process"/>
    <property type="evidence" value="ECO:0007669"/>
    <property type="project" value="TreeGrafter"/>
</dbReference>
<dbReference type="GO" id="GO:0061630">
    <property type="term" value="F:ubiquitin protein ligase activity"/>
    <property type="evidence" value="ECO:0007669"/>
    <property type="project" value="TreeGrafter"/>
</dbReference>
<keyword evidence="3" id="KW-0862">Zinc</keyword>
<evidence type="ECO:0000256" key="2">
    <source>
        <dbReference type="ARBA" id="ARBA00022771"/>
    </source>
</evidence>
<dbReference type="PROSITE" id="PS50216">
    <property type="entry name" value="DHHC"/>
    <property type="match status" value="1"/>
</dbReference>
<feature type="domain" description="CTCHY-type" evidence="7">
    <location>
        <begin position="305"/>
        <end position="367"/>
    </location>
</feature>
<evidence type="ECO:0000256" key="4">
    <source>
        <dbReference type="PROSITE-ProRule" id="PRU00601"/>
    </source>
</evidence>
<evidence type="ECO:0000313" key="8">
    <source>
        <dbReference type="Proteomes" id="UP000515146"/>
    </source>
</evidence>
<evidence type="ECO:0000259" key="7">
    <source>
        <dbReference type="PROSITE" id="PS51270"/>
    </source>
</evidence>
<proteinExistence type="predicted"/>
<feature type="domain" description="CHY-type" evidence="6">
    <location>
        <begin position="236"/>
        <end position="303"/>
    </location>
</feature>
<dbReference type="RefSeq" id="XP_027193646.1">
    <property type="nucleotide sequence ID" value="XM_027337845.1"/>
</dbReference>
<dbReference type="AlphaFoldDB" id="A0A6P6XL25"/>
<keyword evidence="8" id="KW-1185">Reference proteome</keyword>
<dbReference type="PANTHER" id="PTHR21319">
    <property type="entry name" value="RING FINGER AND CHY ZINC FINGER DOMAIN-CONTAINING PROTEIN 1"/>
    <property type="match status" value="1"/>
</dbReference>
<reference evidence="9" key="1">
    <citation type="submission" date="2025-08" db="UniProtKB">
        <authorList>
            <consortium name="RefSeq"/>
        </authorList>
    </citation>
    <scope>IDENTIFICATION</scope>
    <source>
        <strain evidence="9">Airmid</strain>
    </source>
</reference>
<name>A0A6P6XL25_DERPT</name>
<gene>
    <name evidence="9" type="primary">LOC113788382</name>
</gene>
<dbReference type="PROSITE" id="PS51266">
    <property type="entry name" value="ZF_CHY"/>
    <property type="match status" value="1"/>
</dbReference>
<feature type="region of interest" description="Disordered" evidence="5">
    <location>
        <begin position="1"/>
        <end position="76"/>
    </location>
</feature>
<evidence type="ECO:0000256" key="5">
    <source>
        <dbReference type="SAM" id="MobiDB-lite"/>
    </source>
</evidence>
<dbReference type="SUPFAM" id="SSF161219">
    <property type="entry name" value="CHY zinc finger-like"/>
    <property type="match status" value="1"/>
</dbReference>
<dbReference type="KEGG" id="dpte:113788382"/>
<sequence>MERESEVSSDGKSSDSEINESDNQKPTTFRQALENHQTNHIIIQNNPVISSDDETYVDEDYEEDPPESLRCPDSPPGSLHLTDLLLAEICDNSNKNSSIIQDKYLPFSYFNSSKQQVNTDKLFVNLGDICEEYPCDSYEEIHEKQSRMKHPKIDPFNDKFTNKQKIVKNPPSPTTLEIEKIKHRICTSKKPKTLSELFVYLGVTKSNFKYKMNEETRRSSLFEAKELATHMMEALLFSGFNGCKHYKRNVYIHSPCCNKKYQCRHCHNENETHQIDRYAIKEVYCGECNSRQKISNKCKSCGIKFANYFCDICNLFDNDLDKKIFHCNKCGICRVGDQELYFHCDNCNMCVLKTEDHRCRKNMYKDQCVICLEELFSSTKMPDKCD</sequence>
<evidence type="ECO:0000313" key="9">
    <source>
        <dbReference type="RefSeq" id="XP_027193646.1"/>
    </source>
</evidence>
<dbReference type="PROSITE" id="PS51270">
    <property type="entry name" value="ZF_CTCHY"/>
    <property type="match status" value="1"/>
</dbReference>